<dbReference type="Gene3D" id="1.25.40.20">
    <property type="entry name" value="Ankyrin repeat-containing domain"/>
    <property type="match status" value="1"/>
</dbReference>
<comment type="caution">
    <text evidence="4">The sequence shown here is derived from an EMBL/GenBank/DDBJ whole genome shotgun (WGS) entry which is preliminary data.</text>
</comment>
<accession>A0A9W4XG89</accession>
<feature type="repeat" description="ANK" evidence="3">
    <location>
        <begin position="340"/>
        <end position="372"/>
    </location>
</feature>
<dbReference type="InterPro" id="IPR051165">
    <property type="entry name" value="Multifunctional_ANK_Repeat"/>
</dbReference>
<dbReference type="OrthoDB" id="3799861at2759"/>
<evidence type="ECO:0000256" key="1">
    <source>
        <dbReference type="ARBA" id="ARBA00022737"/>
    </source>
</evidence>
<keyword evidence="1" id="KW-0677">Repeat</keyword>
<dbReference type="PROSITE" id="PS50297">
    <property type="entry name" value="ANK_REP_REGION"/>
    <property type="match status" value="1"/>
</dbReference>
<reference evidence="4" key="1">
    <citation type="submission" date="2023-01" db="EMBL/GenBank/DDBJ databases">
        <authorList>
            <person name="Van Ghelder C."/>
            <person name="Rancurel C."/>
        </authorList>
    </citation>
    <scope>NUCLEOTIDE SEQUENCE</scope>
    <source>
        <strain evidence="4">CNCM I-4278</strain>
    </source>
</reference>
<keyword evidence="2 3" id="KW-0040">ANK repeat</keyword>
<proteinExistence type="predicted"/>
<dbReference type="SUPFAM" id="SSF48403">
    <property type="entry name" value="Ankyrin repeat"/>
    <property type="match status" value="1"/>
</dbReference>
<evidence type="ECO:0000256" key="2">
    <source>
        <dbReference type="ARBA" id="ARBA00023043"/>
    </source>
</evidence>
<evidence type="ECO:0000313" key="5">
    <source>
        <dbReference type="Proteomes" id="UP001152607"/>
    </source>
</evidence>
<evidence type="ECO:0000256" key="3">
    <source>
        <dbReference type="PROSITE-ProRule" id="PRU00023"/>
    </source>
</evidence>
<dbReference type="AlphaFoldDB" id="A0A9W4XG89"/>
<dbReference type="Proteomes" id="UP001152607">
    <property type="component" value="Unassembled WGS sequence"/>
</dbReference>
<dbReference type="PANTHER" id="PTHR24123:SF33">
    <property type="entry name" value="PROTEIN HOS4"/>
    <property type="match status" value="1"/>
</dbReference>
<dbReference type="PANTHER" id="PTHR24123">
    <property type="entry name" value="ANKYRIN REPEAT-CONTAINING"/>
    <property type="match status" value="1"/>
</dbReference>
<name>A0A9W4XG89_9PLEO</name>
<dbReference type="InterPro" id="IPR002110">
    <property type="entry name" value="Ankyrin_rpt"/>
</dbReference>
<sequence length="461" mass="52061">MSLLKLSSELLHEILLYAVHSRGVARAMRLSLVCKKFKIHLPRAVFESRILDDHFTKGLYNALMPTQSWQIRKDHGGVRFWHSYYVFRVRIETVQNGTDPRTGRYVEMRQIATEFSRWTQVSVEETIDALCWLALEKWRDTFRKWDKKDVTSDFGLNLLSAAAYFDSMPLARQLLAQGHDPTNDNDLFPSPMEIAAWAGNGDMLRLFQDSVPEFEYSQPRSSGDIRSWRGQVGPGSVKGAALKGDIDMLKLAVSPASQSGPKFDSARRPIKKFRLKAIQRSALWATLRYCKTPETFEHIISLMGSRLFDKESLLAHYAALGNVNMVRHLLDAGAQWQGENNCNPLQIAAHYSHEDVVDLLIDRGIDLGDSEGQARGTPLMAAASSGCMSLVRKFVDAGARIAEDEELGIAIYLEHTEMANYFMDLYSSHPKSWWRHLAAAEEDGLESMVDLLRARGVTLPP</sequence>
<evidence type="ECO:0000313" key="4">
    <source>
        <dbReference type="EMBL" id="CAI6321509.1"/>
    </source>
</evidence>
<keyword evidence="5" id="KW-1185">Reference proteome</keyword>
<dbReference type="SMART" id="SM00248">
    <property type="entry name" value="ANK"/>
    <property type="match status" value="5"/>
</dbReference>
<gene>
    <name evidence="4" type="ORF">PDIGIT_LOCUS3616</name>
</gene>
<organism evidence="4 5">
    <name type="scientific">Periconia digitata</name>
    <dbReference type="NCBI Taxonomy" id="1303443"/>
    <lineage>
        <taxon>Eukaryota</taxon>
        <taxon>Fungi</taxon>
        <taxon>Dikarya</taxon>
        <taxon>Ascomycota</taxon>
        <taxon>Pezizomycotina</taxon>
        <taxon>Dothideomycetes</taxon>
        <taxon>Pleosporomycetidae</taxon>
        <taxon>Pleosporales</taxon>
        <taxon>Massarineae</taxon>
        <taxon>Periconiaceae</taxon>
        <taxon>Periconia</taxon>
    </lineage>
</organism>
<dbReference type="InterPro" id="IPR036770">
    <property type="entry name" value="Ankyrin_rpt-contain_sf"/>
</dbReference>
<protein>
    <submittedName>
        <fullName evidence="4">Uncharacterized protein</fullName>
    </submittedName>
</protein>
<dbReference type="EMBL" id="CAOQHR010000002">
    <property type="protein sequence ID" value="CAI6321509.1"/>
    <property type="molecule type" value="Genomic_DNA"/>
</dbReference>
<dbReference type="Pfam" id="PF12796">
    <property type="entry name" value="Ank_2"/>
    <property type="match status" value="1"/>
</dbReference>
<dbReference type="PROSITE" id="PS50088">
    <property type="entry name" value="ANK_REPEAT"/>
    <property type="match status" value="1"/>
</dbReference>